<dbReference type="OrthoDB" id="654211at2759"/>
<comment type="similarity">
    <text evidence="2">Belongs to the krueppel C2H2-type zinc-finger protein family.</text>
</comment>
<keyword evidence="7" id="KW-0862">Zinc</keyword>
<keyword evidence="11" id="KW-0539">Nucleus</keyword>
<keyword evidence="6 15" id="KW-0863">Zinc-finger</keyword>
<dbReference type="STRING" id="75743.A0A401PBQ3"/>
<dbReference type="PANTHER" id="PTHR24403">
    <property type="entry name" value="ZINC FINGER PROTEIN"/>
    <property type="match status" value="1"/>
</dbReference>
<feature type="domain" description="C2H2-type" evidence="16">
    <location>
        <begin position="102"/>
        <end position="129"/>
    </location>
</feature>
<evidence type="ECO:0000256" key="10">
    <source>
        <dbReference type="ARBA" id="ARBA00023163"/>
    </source>
</evidence>
<dbReference type="PROSITE" id="PS00028">
    <property type="entry name" value="ZINC_FINGER_C2H2_1"/>
    <property type="match status" value="2"/>
</dbReference>
<evidence type="ECO:0000256" key="9">
    <source>
        <dbReference type="ARBA" id="ARBA00023125"/>
    </source>
</evidence>
<evidence type="ECO:0000256" key="6">
    <source>
        <dbReference type="ARBA" id="ARBA00022771"/>
    </source>
</evidence>
<gene>
    <name evidence="17" type="ORF">scyTo_0001308</name>
</gene>
<keyword evidence="8" id="KW-0805">Transcription regulation</keyword>
<evidence type="ECO:0000256" key="4">
    <source>
        <dbReference type="ARBA" id="ARBA00022723"/>
    </source>
</evidence>
<dbReference type="FunFam" id="3.30.160.60:FF:001967">
    <property type="entry name" value="Ras-responsive element-binding protein"/>
    <property type="match status" value="1"/>
</dbReference>
<evidence type="ECO:0000256" key="12">
    <source>
        <dbReference type="ARBA" id="ARBA00053347"/>
    </source>
</evidence>
<dbReference type="Pfam" id="PF00096">
    <property type="entry name" value="zf-C2H2"/>
    <property type="match status" value="3"/>
</dbReference>
<dbReference type="InterPro" id="IPR013087">
    <property type="entry name" value="Znf_C2H2_type"/>
</dbReference>
<dbReference type="InterPro" id="IPR036236">
    <property type="entry name" value="Znf_C2H2_sf"/>
</dbReference>
<dbReference type="GO" id="GO:0005634">
    <property type="term" value="C:nucleus"/>
    <property type="evidence" value="ECO:0007669"/>
    <property type="project" value="UniProtKB-SubCell"/>
</dbReference>
<evidence type="ECO:0000256" key="14">
    <source>
        <dbReference type="ARBA" id="ARBA00068683"/>
    </source>
</evidence>
<evidence type="ECO:0000256" key="5">
    <source>
        <dbReference type="ARBA" id="ARBA00022737"/>
    </source>
</evidence>
<name>A0A401PBQ3_SCYTO</name>
<dbReference type="Pfam" id="PF23611">
    <property type="entry name" value="zf-C2H2_16"/>
    <property type="match status" value="1"/>
</dbReference>
<evidence type="ECO:0000313" key="18">
    <source>
        <dbReference type="Proteomes" id="UP000288216"/>
    </source>
</evidence>
<comment type="subcellular location">
    <subcellularLocation>
        <location evidence="1">Nucleus</location>
    </subcellularLocation>
</comment>
<evidence type="ECO:0000256" key="1">
    <source>
        <dbReference type="ARBA" id="ARBA00004123"/>
    </source>
</evidence>
<evidence type="ECO:0000313" key="17">
    <source>
        <dbReference type="EMBL" id="GCB70539.1"/>
    </source>
</evidence>
<dbReference type="PROSITE" id="PS50157">
    <property type="entry name" value="ZINC_FINGER_C2H2_2"/>
    <property type="match status" value="4"/>
</dbReference>
<comment type="subunit">
    <text evidence="13">Binds DNA. Can associate with the proximal promoter regions of PAX6 and SP4, and their known targets including ARR3, RHO, OPN1MW2 and OPN1SW.</text>
</comment>
<accession>A0A401PBQ3</accession>
<dbReference type="OMA" id="DESGGXA"/>
<dbReference type="GO" id="GO:0045944">
    <property type="term" value="P:positive regulation of transcription by RNA polymerase II"/>
    <property type="evidence" value="ECO:0007669"/>
    <property type="project" value="TreeGrafter"/>
</dbReference>
<evidence type="ECO:0000256" key="13">
    <source>
        <dbReference type="ARBA" id="ARBA00064373"/>
    </source>
</evidence>
<dbReference type="SMART" id="SM00355">
    <property type="entry name" value="ZnF_C2H2"/>
    <property type="match status" value="5"/>
</dbReference>
<evidence type="ECO:0000256" key="8">
    <source>
        <dbReference type="ARBA" id="ARBA00023015"/>
    </source>
</evidence>
<dbReference type="Proteomes" id="UP000288216">
    <property type="component" value="Unassembled WGS sequence"/>
</dbReference>
<dbReference type="GO" id="GO:0000976">
    <property type="term" value="F:transcription cis-regulatory region binding"/>
    <property type="evidence" value="ECO:0007669"/>
    <property type="project" value="UniProtKB-ARBA"/>
</dbReference>
<protein>
    <recommendedName>
        <fullName evidence="14">Zinc finger protein 513</fullName>
    </recommendedName>
</protein>
<feature type="domain" description="C2H2-type" evidence="16">
    <location>
        <begin position="186"/>
        <end position="213"/>
    </location>
</feature>
<evidence type="ECO:0000256" key="3">
    <source>
        <dbReference type="ARBA" id="ARBA00022553"/>
    </source>
</evidence>
<reference evidence="17 18" key="1">
    <citation type="journal article" date="2018" name="Nat. Ecol. Evol.">
        <title>Shark genomes provide insights into elasmobranch evolution and the origin of vertebrates.</title>
        <authorList>
            <person name="Hara Y"/>
            <person name="Yamaguchi K"/>
            <person name="Onimaru K"/>
            <person name="Kadota M"/>
            <person name="Koyanagi M"/>
            <person name="Keeley SD"/>
            <person name="Tatsumi K"/>
            <person name="Tanaka K"/>
            <person name="Motone F"/>
            <person name="Kageyama Y"/>
            <person name="Nozu R"/>
            <person name="Adachi N"/>
            <person name="Nishimura O"/>
            <person name="Nakagawa R"/>
            <person name="Tanegashima C"/>
            <person name="Kiyatake I"/>
            <person name="Matsumoto R"/>
            <person name="Murakumo K"/>
            <person name="Nishida K"/>
            <person name="Terakita A"/>
            <person name="Kuratani S"/>
            <person name="Sato K"/>
            <person name="Hyodo S Kuraku.S."/>
        </authorList>
    </citation>
    <scope>NUCLEOTIDE SEQUENCE [LARGE SCALE GENOMIC DNA]</scope>
</reference>
<keyword evidence="18" id="KW-1185">Reference proteome</keyword>
<sequence length="264" mass="30173">MYFILSADSDVSDFLTNANDPGSLLDTGDGEEESDSFPELLLPFTCQQCGMVLDNCAQEDSLVSQMCPRCVFDSLTEEFGEEGEEEDLGGGQTSPGKANKVFPCKLCPFVSQYPNHLVRHMKTHSGEKPYKCLHCDYASAHLDNLKRHVRIHTGEKPFKCDRCNYACGNMANLKRHGRIHSGDKPFKCNVCNYSCNQSMNLKRHMLRHTGEKPFKCPKCEYTTGHWDNYKRHQKTHGWMDESQKDCQEQRQESDMTKQNVITMH</sequence>
<dbReference type="SUPFAM" id="SSF57667">
    <property type="entry name" value="beta-beta-alpha zinc fingers"/>
    <property type="match status" value="3"/>
</dbReference>
<evidence type="ECO:0000256" key="2">
    <source>
        <dbReference type="ARBA" id="ARBA00006991"/>
    </source>
</evidence>
<keyword evidence="3" id="KW-0597">Phosphoprotein</keyword>
<keyword evidence="4" id="KW-0479">Metal-binding</keyword>
<dbReference type="FunFam" id="3.30.160.60:FF:000395">
    <property type="entry name" value="zinc finger protein 513"/>
    <property type="match status" value="1"/>
</dbReference>
<evidence type="ECO:0000256" key="7">
    <source>
        <dbReference type="ARBA" id="ARBA00022833"/>
    </source>
</evidence>
<evidence type="ECO:0000259" key="16">
    <source>
        <dbReference type="PROSITE" id="PS50157"/>
    </source>
</evidence>
<dbReference type="Gene3D" id="3.30.160.60">
    <property type="entry name" value="Classic Zinc Finger"/>
    <property type="match status" value="5"/>
</dbReference>
<feature type="domain" description="C2H2-type" evidence="16">
    <location>
        <begin position="130"/>
        <end position="157"/>
    </location>
</feature>
<comment type="function">
    <text evidence="12">Transcriptional regulator that plays a role in retinal development and maintenance.</text>
</comment>
<keyword evidence="9" id="KW-0238">DNA-binding</keyword>
<evidence type="ECO:0000256" key="15">
    <source>
        <dbReference type="PROSITE-ProRule" id="PRU00042"/>
    </source>
</evidence>
<comment type="caution">
    <text evidence="17">The sequence shown here is derived from an EMBL/GenBank/DDBJ whole genome shotgun (WGS) entry which is preliminary data.</text>
</comment>
<dbReference type="InterPro" id="IPR056438">
    <property type="entry name" value="Znf-C2H2_CTCF"/>
</dbReference>
<keyword evidence="10" id="KW-0804">Transcription</keyword>
<keyword evidence="5" id="KW-0677">Repeat</keyword>
<dbReference type="PANTHER" id="PTHR24403:SF66">
    <property type="entry name" value="ZINC FINGER PROTEIN 513"/>
    <property type="match status" value="1"/>
</dbReference>
<dbReference type="EMBL" id="BFAA01000288">
    <property type="protein sequence ID" value="GCB70539.1"/>
    <property type="molecule type" value="Genomic_DNA"/>
</dbReference>
<feature type="domain" description="C2H2-type" evidence="16">
    <location>
        <begin position="158"/>
        <end position="185"/>
    </location>
</feature>
<evidence type="ECO:0000256" key="11">
    <source>
        <dbReference type="ARBA" id="ARBA00023242"/>
    </source>
</evidence>
<dbReference type="FunFam" id="3.30.160.60:FF:000049">
    <property type="entry name" value="transcriptional repressor CTCF isoform X1"/>
    <property type="match status" value="1"/>
</dbReference>
<dbReference type="GO" id="GO:0008270">
    <property type="term" value="F:zinc ion binding"/>
    <property type="evidence" value="ECO:0007669"/>
    <property type="project" value="UniProtKB-KW"/>
</dbReference>
<proteinExistence type="inferred from homology"/>
<dbReference type="AlphaFoldDB" id="A0A401PBQ3"/>
<dbReference type="FunFam" id="3.30.160.60:FF:000123">
    <property type="entry name" value="transcriptional repressor CTCF isoform X1"/>
    <property type="match status" value="1"/>
</dbReference>
<dbReference type="InterPro" id="IPR050688">
    <property type="entry name" value="Zinc_finger/UBP_domain"/>
</dbReference>
<organism evidence="17 18">
    <name type="scientific">Scyliorhinus torazame</name>
    <name type="common">Cloudy catshark</name>
    <name type="synonym">Catulus torazame</name>
    <dbReference type="NCBI Taxonomy" id="75743"/>
    <lineage>
        <taxon>Eukaryota</taxon>
        <taxon>Metazoa</taxon>
        <taxon>Chordata</taxon>
        <taxon>Craniata</taxon>
        <taxon>Vertebrata</taxon>
        <taxon>Chondrichthyes</taxon>
        <taxon>Elasmobranchii</taxon>
        <taxon>Galeomorphii</taxon>
        <taxon>Galeoidea</taxon>
        <taxon>Carcharhiniformes</taxon>
        <taxon>Scyliorhinidae</taxon>
        <taxon>Scyliorhinus</taxon>
    </lineage>
</organism>